<protein>
    <recommendedName>
        <fullName evidence="20 21">NADPH--cytochrome P450 reductase</fullName>
        <shortName evidence="20">CPR</shortName>
        <shortName evidence="20">P450R</shortName>
        <ecNumber evidence="20 21">1.6.2.4</ecNumber>
    </recommendedName>
</protein>
<dbReference type="PANTHER" id="PTHR19384:SF17">
    <property type="entry name" value="NADPH--CYTOCHROME P450 REDUCTASE"/>
    <property type="match status" value="1"/>
</dbReference>
<organism evidence="25 26">
    <name type="scientific">Thelonectria olida</name>
    <dbReference type="NCBI Taxonomy" id="1576542"/>
    <lineage>
        <taxon>Eukaryota</taxon>
        <taxon>Fungi</taxon>
        <taxon>Dikarya</taxon>
        <taxon>Ascomycota</taxon>
        <taxon>Pezizomycotina</taxon>
        <taxon>Sordariomycetes</taxon>
        <taxon>Hypocreomycetidae</taxon>
        <taxon>Hypocreales</taxon>
        <taxon>Nectriaceae</taxon>
        <taxon>Thelonectria</taxon>
    </lineage>
</organism>
<dbReference type="CDD" id="cd06204">
    <property type="entry name" value="CYPOR"/>
    <property type="match status" value="1"/>
</dbReference>
<dbReference type="EC" id="1.6.2.4" evidence="20 21"/>
<keyword evidence="8 20" id="KW-0274">FAD</keyword>
<dbReference type="Gene3D" id="2.40.30.10">
    <property type="entry name" value="Translation factors"/>
    <property type="match status" value="1"/>
</dbReference>
<feature type="domain" description="Flavodoxin-like" evidence="23">
    <location>
        <begin position="81"/>
        <end position="229"/>
    </location>
</feature>
<feature type="binding site" evidence="20">
    <location>
        <position position="212"/>
    </location>
    <ligand>
        <name>FMN</name>
        <dbReference type="ChEBI" id="CHEBI:58210"/>
    </ligand>
</feature>
<evidence type="ECO:0000256" key="2">
    <source>
        <dbReference type="ARBA" id="ARBA00022516"/>
    </source>
</evidence>
<evidence type="ECO:0000256" key="8">
    <source>
        <dbReference type="ARBA" id="ARBA00022827"/>
    </source>
</evidence>
<evidence type="ECO:0000256" key="18">
    <source>
        <dbReference type="ARBA" id="ARBA00023221"/>
    </source>
</evidence>
<dbReference type="GO" id="GO:0005886">
    <property type="term" value="C:plasma membrane"/>
    <property type="evidence" value="ECO:0007669"/>
    <property type="project" value="UniProtKB-SubCell"/>
</dbReference>
<evidence type="ECO:0000259" key="23">
    <source>
        <dbReference type="PROSITE" id="PS50902"/>
    </source>
</evidence>
<dbReference type="PANTHER" id="PTHR19384">
    <property type="entry name" value="NITRIC OXIDE SYNTHASE-RELATED"/>
    <property type="match status" value="1"/>
</dbReference>
<keyword evidence="16 20" id="KW-0472">Membrane</keyword>
<dbReference type="GO" id="GO:0005789">
    <property type="term" value="C:endoplasmic reticulum membrane"/>
    <property type="evidence" value="ECO:0007669"/>
    <property type="project" value="UniProtKB-SubCell"/>
</dbReference>
<keyword evidence="12 20" id="KW-0560">Oxidoreductase</keyword>
<gene>
    <name evidence="20" type="primary">cprA</name>
    <name evidence="25" type="ORF">B0T10DRAFT_510049</name>
</gene>
<evidence type="ECO:0000256" key="7">
    <source>
        <dbReference type="ARBA" id="ARBA00022824"/>
    </source>
</evidence>
<feature type="binding site" evidence="20">
    <location>
        <position position="703"/>
    </location>
    <ligand>
        <name>FAD</name>
        <dbReference type="ChEBI" id="CHEBI:57692"/>
    </ligand>
</feature>
<feature type="binding site" evidence="20">
    <location>
        <begin position="461"/>
        <end position="464"/>
    </location>
    <ligand>
        <name>FAD</name>
        <dbReference type="ChEBI" id="CHEBI:57692"/>
    </ligand>
</feature>
<dbReference type="PROSITE" id="PS51384">
    <property type="entry name" value="FAD_FR"/>
    <property type="match status" value="1"/>
</dbReference>
<evidence type="ECO:0000256" key="6">
    <source>
        <dbReference type="ARBA" id="ARBA00022787"/>
    </source>
</evidence>
<accession>A0A9P8WA70</accession>
<dbReference type="Pfam" id="PF00258">
    <property type="entry name" value="Flavodoxin_1"/>
    <property type="match status" value="1"/>
</dbReference>
<sequence>MEQSSSSVDSLLLAPAVLRGVDTLDLCIIGIVLLAILYYTRGDRLKSIPSQTSRQYDTKSSDHDESSRSVASMLEKSNKNCVVFFGSETGTAENYAKRLAKEGKSRYGLDTIVCDLEDFDYEDLESVPSDKILMFVLATAGEGEPTENASEFYNFLTSEENNFANGLHNIAYVAFGLGNSTYEHYNAIVRRVTKSLDDFGAQRIGAAGEGDDGAGSTEEDFLAWKDPMWAELADKMNLQEQEQTYEPTFSVTPRPDVTGKSETVFLGEPNRAHLNGLANSQALNSNNPYIASISESRELFKGGDRNCLHMEINIGDSSLTYTTGDHVAIWPTNPESEVESLLEVLGLSGERATVIDIKALEATAKVPIPTPTTYETVLRSYLEICAPVSRQFLASVAMFACEPAVKAETAKIGADKDYFHEKIASTKLTIAQALKSISGGAQWNKLPFSALIEGLNKLQPRYYSISSSSLVQPKSISISAVVESCVVNGRSEPLKGVCTNYLLALKQKQNGEPISHNSPRYRIDGPRDRYAQIQVPVHVRQSSFRLPSDAQTPVILIGPGTGVAPMRAFVQERAQLARQGKKVGQTLLFFGCRHSEQDFIYEEEWKEYKQVLGDSFEMMVAFSRQGPRKVYVQHLLKDKARDVNQVLEDNGHVYVCGDAKYMARDVQSTFVEILKEERAVSEAQSKDMLKDMRAGNRYQEDIW</sequence>
<keyword evidence="9 20" id="KW-0521">NADP</keyword>
<dbReference type="PROSITE" id="PS50902">
    <property type="entry name" value="FLAVODOXIN_LIKE"/>
    <property type="match status" value="1"/>
</dbReference>
<keyword evidence="2 20" id="KW-0444">Lipid biosynthesis</keyword>
<evidence type="ECO:0000256" key="12">
    <source>
        <dbReference type="ARBA" id="ARBA00023002"/>
    </source>
</evidence>
<dbReference type="GO" id="GO:0005829">
    <property type="term" value="C:cytosol"/>
    <property type="evidence" value="ECO:0007669"/>
    <property type="project" value="TreeGrafter"/>
</dbReference>
<keyword evidence="10 20" id="KW-0752">Steroid biosynthesis</keyword>
<evidence type="ECO:0000256" key="13">
    <source>
        <dbReference type="ARBA" id="ARBA00023011"/>
    </source>
</evidence>
<dbReference type="Gene3D" id="3.40.50.80">
    <property type="entry name" value="Nucleotide-binding domain of ferredoxin-NADP reductase (FNR) module"/>
    <property type="match status" value="1"/>
</dbReference>
<comment type="caution">
    <text evidence="25">The sequence shown here is derived from an EMBL/GenBank/DDBJ whole genome shotgun (WGS) entry which is preliminary data.</text>
</comment>
<evidence type="ECO:0000313" key="25">
    <source>
        <dbReference type="EMBL" id="KAH6893379.1"/>
    </source>
</evidence>
<feature type="binding site" evidence="20">
    <location>
        <begin position="629"/>
        <end position="633"/>
    </location>
    <ligand>
        <name>NADP(+)</name>
        <dbReference type="ChEBI" id="CHEBI:58349"/>
    </ligand>
</feature>
<evidence type="ECO:0000256" key="19">
    <source>
        <dbReference type="ARBA" id="ARBA00049342"/>
    </source>
</evidence>
<feature type="binding site" evidence="20">
    <location>
        <begin position="177"/>
        <end position="186"/>
    </location>
    <ligand>
        <name>FMN</name>
        <dbReference type="ChEBI" id="CHEBI:58210"/>
    </ligand>
</feature>
<dbReference type="Pfam" id="PF00667">
    <property type="entry name" value="FAD_binding_1"/>
    <property type="match status" value="1"/>
</dbReference>
<evidence type="ECO:0000313" key="26">
    <source>
        <dbReference type="Proteomes" id="UP000777438"/>
    </source>
</evidence>
<feature type="binding site" evidence="20">
    <location>
        <begin position="496"/>
        <end position="499"/>
    </location>
    <ligand>
        <name>FAD</name>
        <dbReference type="ChEBI" id="CHEBI:57692"/>
    </ligand>
</feature>
<dbReference type="FunFam" id="3.40.50.360:FF:000024">
    <property type="entry name" value="NADPH--cytochrome P450 reductase"/>
    <property type="match status" value="1"/>
</dbReference>
<dbReference type="GO" id="GO:0010181">
    <property type="term" value="F:FMN binding"/>
    <property type="evidence" value="ECO:0007669"/>
    <property type="project" value="UniProtKB-UniRule"/>
</dbReference>
<keyword evidence="17 20" id="KW-1207">Sterol metabolism</keyword>
<dbReference type="Proteomes" id="UP000777438">
    <property type="component" value="Unassembled WGS sequence"/>
</dbReference>
<dbReference type="InterPro" id="IPR039261">
    <property type="entry name" value="FNR_nucleotide-bd"/>
</dbReference>
<dbReference type="AlphaFoldDB" id="A0A9P8WA70"/>
<dbReference type="InterPro" id="IPR017938">
    <property type="entry name" value="Riboflavin_synthase-like_b-brl"/>
</dbReference>
<comment type="caution">
    <text evidence="20">Lacks conserved residue(s) required for the propagation of feature annotation.</text>
</comment>
<keyword evidence="4 20" id="KW-0288">FMN</keyword>
<dbReference type="InterPro" id="IPR029039">
    <property type="entry name" value="Flavoprotein-like_sf"/>
</dbReference>
<dbReference type="Pfam" id="PF00175">
    <property type="entry name" value="NAD_binding_1"/>
    <property type="match status" value="1"/>
</dbReference>
<keyword evidence="11" id="KW-1133">Transmembrane helix</keyword>
<dbReference type="GO" id="GO:0050661">
    <property type="term" value="F:NADP binding"/>
    <property type="evidence" value="ECO:0007669"/>
    <property type="project" value="UniProtKB-UniRule"/>
</dbReference>
<feature type="region of interest" description="Disordered" evidence="22">
    <location>
        <begin position="50"/>
        <end position="70"/>
    </location>
</feature>
<evidence type="ECO:0000256" key="15">
    <source>
        <dbReference type="ARBA" id="ARBA00023128"/>
    </source>
</evidence>
<dbReference type="PIRSF" id="PIRSF000208">
    <property type="entry name" value="P450R"/>
    <property type="match status" value="1"/>
</dbReference>
<dbReference type="FunFam" id="1.20.990.10:FF:000009">
    <property type="entry name" value="NADPH--cytochrome P450 reductase"/>
    <property type="match status" value="1"/>
</dbReference>
<dbReference type="SUPFAM" id="SSF52343">
    <property type="entry name" value="Ferredoxin reductase-like, C-terminal NADP-linked domain"/>
    <property type="match status" value="1"/>
</dbReference>
<dbReference type="Gene3D" id="1.20.990.10">
    <property type="entry name" value="NADPH-cytochrome p450 Reductase, Chain A, domain 3"/>
    <property type="match status" value="1"/>
</dbReference>
<feature type="binding site" evidence="20">
    <location>
        <position position="665"/>
    </location>
    <ligand>
        <name>NADP(+)</name>
        <dbReference type="ChEBI" id="CHEBI:58349"/>
    </ligand>
</feature>
<dbReference type="PRINTS" id="PR00369">
    <property type="entry name" value="FLAVODOXIN"/>
</dbReference>
<evidence type="ECO:0000256" key="3">
    <source>
        <dbReference type="ARBA" id="ARBA00022630"/>
    </source>
</evidence>
<evidence type="ECO:0000256" key="5">
    <source>
        <dbReference type="ARBA" id="ARBA00022692"/>
    </source>
</evidence>
<comment type="similarity">
    <text evidence="20">In the N-terminal section; belongs to the flavodoxin family.</text>
</comment>
<dbReference type="InterPro" id="IPR023208">
    <property type="entry name" value="P450R"/>
</dbReference>
<dbReference type="GO" id="GO:0006696">
    <property type="term" value="P:ergosterol biosynthetic process"/>
    <property type="evidence" value="ECO:0007669"/>
    <property type="project" value="UniProtKB-UniRule"/>
</dbReference>
<comment type="subcellular location">
    <subcellularLocation>
        <location evidence="20">Endoplasmic reticulum membrane</location>
        <topology evidence="20">Single-pass membrane protein</topology>
        <orientation evidence="20">Cytoplasmic side</orientation>
    </subcellularLocation>
    <subcellularLocation>
        <location evidence="20">Mitochondrion outer membrane</location>
        <topology evidence="20">Single-pass membrane protein</topology>
        <orientation evidence="20">Cytoplasmic side</orientation>
    </subcellularLocation>
    <subcellularLocation>
        <location evidence="20">Cell membrane</location>
        <topology evidence="20">Single-pass membrane protein</topology>
        <orientation evidence="20">Cytoplasmic side</orientation>
    </subcellularLocation>
</comment>
<keyword evidence="15 20" id="KW-0496">Mitochondrion</keyword>
<evidence type="ECO:0000256" key="1">
    <source>
        <dbReference type="ARBA" id="ARBA00022475"/>
    </source>
</evidence>
<dbReference type="SUPFAM" id="SSF52218">
    <property type="entry name" value="Flavoproteins"/>
    <property type="match status" value="1"/>
</dbReference>
<dbReference type="FunFam" id="3.40.50.80:FF:000001">
    <property type="entry name" value="NADPH--cytochrome P450 reductase 1"/>
    <property type="match status" value="1"/>
</dbReference>
<dbReference type="PRINTS" id="PR00371">
    <property type="entry name" value="FPNCR"/>
</dbReference>
<dbReference type="GO" id="GO:0003958">
    <property type="term" value="F:NADPH-hemoprotein reductase activity"/>
    <property type="evidence" value="ECO:0007669"/>
    <property type="project" value="UniProtKB-UniRule"/>
</dbReference>
<name>A0A9P8WA70_9HYPO</name>
<keyword evidence="3 20" id="KW-0285">Flavoprotein</keyword>
<feature type="binding site" evidence="20">
    <location>
        <position position="561"/>
    </location>
    <ligand>
        <name>NADP(+)</name>
        <dbReference type="ChEBI" id="CHEBI:58349"/>
    </ligand>
</feature>
<evidence type="ECO:0000256" key="11">
    <source>
        <dbReference type="ARBA" id="ARBA00022989"/>
    </source>
</evidence>
<comment type="cofactor">
    <cofactor evidence="20">
        <name>FMN</name>
        <dbReference type="ChEBI" id="CHEBI:58210"/>
    </cofactor>
    <text evidence="20">Binds 1 FMN per monomer.</text>
</comment>
<evidence type="ECO:0000256" key="4">
    <source>
        <dbReference type="ARBA" id="ARBA00022643"/>
    </source>
</evidence>
<dbReference type="SUPFAM" id="SSF63380">
    <property type="entry name" value="Riboflavin synthase domain-like"/>
    <property type="match status" value="1"/>
</dbReference>
<keyword evidence="14 20" id="KW-0443">Lipid metabolism</keyword>
<reference evidence="25 26" key="1">
    <citation type="journal article" date="2021" name="Nat. Commun.">
        <title>Genetic determinants of endophytism in the Arabidopsis root mycobiome.</title>
        <authorList>
            <person name="Mesny F."/>
            <person name="Miyauchi S."/>
            <person name="Thiergart T."/>
            <person name="Pickel B."/>
            <person name="Atanasova L."/>
            <person name="Karlsson M."/>
            <person name="Huettel B."/>
            <person name="Barry K.W."/>
            <person name="Haridas S."/>
            <person name="Chen C."/>
            <person name="Bauer D."/>
            <person name="Andreopoulos W."/>
            <person name="Pangilinan J."/>
            <person name="LaButti K."/>
            <person name="Riley R."/>
            <person name="Lipzen A."/>
            <person name="Clum A."/>
            <person name="Drula E."/>
            <person name="Henrissat B."/>
            <person name="Kohler A."/>
            <person name="Grigoriev I.V."/>
            <person name="Martin F.M."/>
            <person name="Hacquard S."/>
        </authorList>
    </citation>
    <scope>NUCLEOTIDE SEQUENCE [LARGE SCALE GENOMIC DNA]</scope>
    <source>
        <strain evidence="25 26">MPI-CAGE-CH-0241</strain>
    </source>
</reference>
<keyword evidence="26" id="KW-1185">Reference proteome</keyword>
<evidence type="ECO:0000256" key="9">
    <source>
        <dbReference type="ARBA" id="ARBA00022857"/>
    </source>
</evidence>
<dbReference type="InterPro" id="IPR001433">
    <property type="entry name" value="OxRdtase_FAD/NAD-bd"/>
</dbReference>
<dbReference type="GO" id="GO:0005741">
    <property type="term" value="C:mitochondrial outer membrane"/>
    <property type="evidence" value="ECO:0007669"/>
    <property type="project" value="UniProtKB-SubCell"/>
</dbReference>
<comment type="similarity">
    <text evidence="20 21">In the C-terminal section; belongs to the flavoprotein pyridine nucleotide cytochrome reductase family.</text>
</comment>
<dbReference type="GO" id="GO:0050660">
    <property type="term" value="F:flavin adenine dinucleotide binding"/>
    <property type="evidence" value="ECO:0007669"/>
    <property type="project" value="UniProtKB-UniRule"/>
</dbReference>
<feature type="binding site" evidence="20">
    <location>
        <position position="305"/>
    </location>
    <ligand>
        <name>NADP(+)</name>
        <dbReference type="ChEBI" id="CHEBI:58349"/>
    </ligand>
</feature>
<comment type="catalytic activity">
    <reaction evidence="19 20 21">
        <text>2 oxidized [cytochrome P450] + NADPH = 2 reduced [cytochrome P450] + NADP(+) + H(+)</text>
        <dbReference type="Rhea" id="RHEA:24040"/>
        <dbReference type="Rhea" id="RHEA-COMP:14627"/>
        <dbReference type="Rhea" id="RHEA-COMP:14628"/>
        <dbReference type="ChEBI" id="CHEBI:15378"/>
        <dbReference type="ChEBI" id="CHEBI:55376"/>
        <dbReference type="ChEBI" id="CHEBI:57783"/>
        <dbReference type="ChEBI" id="CHEBI:58349"/>
        <dbReference type="ChEBI" id="CHEBI:60344"/>
        <dbReference type="EC" id="1.6.2.4"/>
    </reaction>
</comment>
<evidence type="ECO:0000256" key="14">
    <source>
        <dbReference type="ARBA" id="ARBA00023098"/>
    </source>
</evidence>
<dbReference type="InterPro" id="IPR001709">
    <property type="entry name" value="Flavoprot_Pyr_Nucl_cyt_Rdtase"/>
</dbReference>
<comment type="function">
    <text evidence="20">This enzyme is required for electron transfer from NADP to cytochrome P450 in microsomes. It can also provide electron transfer to heme oxygenase and cytochrome B5. Involved in ergosterol biosynthesis.</text>
</comment>
<dbReference type="InterPro" id="IPR008254">
    <property type="entry name" value="Flavodoxin/NO_synth"/>
</dbReference>
<evidence type="ECO:0000256" key="10">
    <source>
        <dbReference type="ARBA" id="ARBA00022955"/>
    </source>
</evidence>
<evidence type="ECO:0000256" key="17">
    <source>
        <dbReference type="ARBA" id="ARBA00023166"/>
    </source>
</evidence>
<keyword evidence="1 20" id="KW-1003">Cell membrane</keyword>
<comment type="similarity">
    <text evidence="20">Belongs to the NADPH--cytochrome P450 reductase family.</text>
</comment>
<dbReference type="Gene3D" id="3.40.50.360">
    <property type="match status" value="1"/>
</dbReference>
<comment type="cofactor">
    <cofactor evidence="20">
        <name>FAD</name>
        <dbReference type="ChEBI" id="CHEBI:57692"/>
    </cofactor>
    <text evidence="20">Binds 1 FAD per monomer.</text>
</comment>
<dbReference type="InterPro" id="IPR017927">
    <property type="entry name" value="FAD-bd_FR_type"/>
</dbReference>
<evidence type="ECO:0000256" key="21">
    <source>
        <dbReference type="PIRNR" id="PIRNR000208"/>
    </source>
</evidence>
<feature type="binding site" evidence="20">
    <location>
        <begin position="623"/>
        <end position="624"/>
    </location>
    <ligand>
        <name>NADP(+)</name>
        <dbReference type="ChEBI" id="CHEBI:58349"/>
    </ligand>
</feature>
<dbReference type="OrthoDB" id="1856718at2759"/>
<feature type="domain" description="FAD-binding FR-type" evidence="24">
    <location>
        <begin position="286"/>
        <end position="533"/>
    </location>
</feature>
<proteinExistence type="inferred from homology"/>
<keyword evidence="13 20" id="KW-0756">Sterol biosynthesis</keyword>
<dbReference type="InterPro" id="IPR003097">
    <property type="entry name" value="CysJ-like_FAD-binding"/>
</dbReference>
<dbReference type="EMBL" id="JAGPYM010000006">
    <property type="protein sequence ID" value="KAH6893379.1"/>
    <property type="molecule type" value="Genomic_DNA"/>
</dbReference>
<evidence type="ECO:0000256" key="16">
    <source>
        <dbReference type="ARBA" id="ARBA00023136"/>
    </source>
</evidence>
<dbReference type="InterPro" id="IPR001094">
    <property type="entry name" value="Flavdoxin-like"/>
</dbReference>
<keyword evidence="5" id="KW-0812">Transmembrane</keyword>
<keyword evidence="7 20" id="KW-0256">Endoplasmic reticulum</keyword>
<dbReference type="HAMAP" id="MF_03212">
    <property type="entry name" value="NCPR"/>
    <property type="match status" value="1"/>
</dbReference>
<keyword evidence="18 20" id="KW-0753">Steroid metabolism</keyword>
<keyword evidence="6 20" id="KW-1000">Mitochondrion outer membrane</keyword>
<evidence type="ECO:0000259" key="24">
    <source>
        <dbReference type="PROSITE" id="PS51384"/>
    </source>
</evidence>
<evidence type="ECO:0000256" key="20">
    <source>
        <dbReference type="HAMAP-Rule" id="MF_03212"/>
    </source>
</evidence>
<dbReference type="InterPro" id="IPR023173">
    <property type="entry name" value="NADPH_Cyt_P450_Rdtase_alpha"/>
</dbReference>
<feature type="compositionally biased region" description="Basic and acidic residues" evidence="22">
    <location>
        <begin position="56"/>
        <end position="67"/>
    </location>
</feature>
<evidence type="ECO:0000256" key="22">
    <source>
        <dbReference type="SAM" id="MobiDB-lite"/>
    </source>
</evidence>